<dbReference type="CDD" id="cd00761">
    <property type="entry name" value="Glyco_tranf_GTA_type"/>
    <property type="match status" value="1"/>
</dbReference>
<dbReference type="SUPFAM" id="SSF53448">
    <property type="entry name" value="Nucleotide-diphospho-sugar transferases"/>
    <property type="match status" value="1"/>
</dbReference>
<dbReference type="Gene3D" id="3.90.550.10">
    <property type="entry name" value="Spore Coat Polysaccharide Biosynthesis Protein SpsA, Chain A"/>
    <property type="match status" value="1"/>
</dbReference>
<sequence length="356" mass="39340">MTSSVDVLVPVHSAQRPIARLAASVLGTSVPIRLVVVAHDVDASDIRTALGEHAEDPRVQVLAFQDGVRSPAGPLRFALERLESPFFMKIDSDDFLADGAIESWMRTQRRYDADIVLPSMRMVGTRRDFPTPPRRPFRTRLDPVRDRLAYRTSTMGLIRAELARDAYPEPGLRTAEDLAPGLRLWFSDARIVAADPRYAYMVAPDAGDRVTLEQRPLADDLAFVEPLVREPFWARLDQDARVGIVAKLLRVQVIGALAGRADRHLTASEVAFAGTAARALVALAPRVGRVLSRDEATLFREVLTGARDESRITRLASRASRHLSVGGLVTPGILDSVRRDAPVRYLGASVLARYRR</sequence>
<name>A0A7W4YKY7_LEIAQ</name>
<dbReference type="InterPro" id="IPR029044">
    <property type="entry name" value="Nucleotide-diphossugar_trans"/>
</dbReference>
<dbReference type="InterPro" id="IPR001173">
    <property type="entry name" value="Glyco_trans_2-like"/>
</dbReference>
<organism evidence="2 3">
    <name type="scientific">Leifsonia aquatica</name>
    <name type="common">Corynebacterium aquaticum</name>
    <dbReference type="NCBI Taxonomy" id="144185"/>
    <lineage>
        <taxon>Bacteria</taxon>
        <taxon>Bacillati</taxon>
        <taxon>Actinomycetota</taxon>
        <taxon>Actinomycetes</taxon>
        <taxon>Micrococcales</taxon>
        <taxon>Microbacteriaceae</taxon>
        <taxon>Leifsonia</taxon>
    </lineage>
</organism>
<dbReference type="Proteomes" id="UP000538196">
    <property type="component" value="Unassembled WGS sequence"/>
</dbReference>
<reference evidence="2 3" key="1">
    <citation type="submission" date="2020-08" db="EMBL/GenBank/DDBJ databases">
        <title>Sequencing the genomes of 1000 actinobacteria strains.</title>
        <authorList>
            <person name="Klenk H.-P."/>
        </authorList>
    </citation>
    <scope>NUCLEOTIDE SEQUENCE [LARGE SCALE GENOMIC DNA]</scope>
    <source>
        <strain evidence="2 3">DSM 20146</strain>
    </source>
</reference>
<evidence type="ECO:0000313" key="2">
    <source>
        <dbReference type="EMBL" id="MBB2968495.1"/>
    </source>
</evidence>
<keyword evidence="3" id="KW-1185">Reference proteome</keyword>
<dbReference type="Pfam" id="PF00535">
    <property type="entry name" value="Glycos_transf_2"/>
    <property type="match status" value="1"/>
</dbReference>
<dbReference type="EMBL" id="JACHVP010000004">
    <property type="protein sequence ID" value="MBB2968495.1"/>
    <property type="molecule type" value="Genomic_DNA"/>
</dbReference>
<dbReference type="AlphaFoldDB" id="A0A7W4YKY7"/>
<comment type="caution">
    <text evidence="2">The sequence shown here is derived from an EMBL/GenBank/DDBJ whole genome shotgun (WGS) entry which is preliminary data.</text>
</comment>
<proteinExistence type="predicted"/>
<dbReference type="RefSeq" id="WP_021764525.1">
    <property type="nucleotide sequence ID" value="NZ_JACHVP010000004.1"/>
</dbReference>
<evidence type="ECO:0000313" key="3">
    <source>
        <dbReference type="Proteomes" id="UP000538196"/>
    </source>
</evidence>
<evidence type="ECO:0000259" key="1">
    <source>
        <dbReference type="Pfam" id="PF00535"/>
    </source>
</evidence>
<accession>A0A7W4YKY7</accession>
<protein>
    <submittedName>
        <fullName evidence="2">Putative membrane protein</fullName>
    </submittedName>
</protein>
<gene>
    <name evidence="2" type="ORF">FHX33_003271</name>
</gene>
<feature type="domain" description="Glycosyltransferase 2-like" evidence="1">
    <location>
        <begin position="7"/>
        <end position="163"/>
    </location>
</feature>